<dbReference type="PANTHER" id="PTHR47673:SF1">
    <property type="entry name" value="ARM REPEAT SUPERFAMILY PROTEIN"/>
    <property type="match status" value="1"/>
</dbReference>
<evidence type="ECO:0000313" key="4">
    <source>
        <dbReference type="Proteomes" id="UP000729402"/>
    </source>
</evidence>
<sequence>MQRRRSPVAQSRSVASGRRRPRRWPRRGALLRCGGGVGYGVAASGWSGGSGLRLARRFFTYDERDDRALEEEAEKKFGWILKIFFIGTAGLGGYQFFPYTSYMGMKNGGIKYVQVNLLACRVRYAARRHAMEGDGLVGAGVFAPARSSRLWGCGPCWAISGLLEARCYGWFWNPRCGPEKWGSAWGF</sequence>
<feature type="transmembrane region" description="Helical" evidence="2">
    <location>
        <begin position="77"/>
        <end position="97"/>
    </location>
</feature>
<evidence type="ECO:0000256" key="2">
    <source>
        <dbReference type="SAM" id="Phobius"/>
    </source>
</evidence>
<dbReference type="AlphaFoldDB" id="A0A8J6BWT5"/>
<name>A0A8J6BWT5_ZIZPA</name>
<reference evidence="3" key="2">
    <citation type="submission" date="2021-02" db="EMBL/GenBank/DDBJ databases">
        <authorList>
            <person name="Kimball J.A."/>
            <person name="Haas M.W."/>
            <person name="Macchietto M."/>
            <person name="Kono T."/>
            <person name="Duquette J."/>
            <person name="Shao M."/>
        </authorList>
    </citation>
    <scope>NUCLEOTIDE SEQUENCE</scope>
    <source>
        <tissue evidence="3">Fresh leaf tissue</tissue>
    </source>
</reference>
<gene>
    <name evidence="3" type="ORF">GUJ93_ZPchr0013g36500</name>
</gene>
<dbReference type="EMBL" id="JAAALK010000079">
    <property type="protein sequence ID" value="KAG8097739.1"/>
    <property type="molecule type" value="Genomic_DNA"/>
</dbReference>
<feature type="region of interest" description="Disordered" evidence="1">
    <location>
        <begin position="1"/>
        <end position="23"/>
    </location>
</feature>
<keyword evidence="4" id="KW-1185">Reference proteome</keyword>
<comment type="caution">
    <text evidence="3">The sequence shown here is derived from an EMBL/GenBank/DDBJ whole genome shotgun (WGS) entry which is preliminary data.</text>
</comment>
<keyword evidence="2" id="KW-0472">Membrane</keyword>
<keyword evidence="2" id="KW-1133">Transmembrane helix</keyword>
<organism evidence="3 4">
    <name type="scientific">Zizania palustris</name>
    <name type="common">Northern wild rice</name>
    <dbReference type="NCBI Taxonomy" id="103762"/>
    <lineage>
        <taxon>Eukaryota</taxon>
        <taxon>Viridiplantae</taxon>
        <taxon>Streptophyta</taxon>
        <taxon>Embryophyta</taxon>
        <taxon>Tracheophyta</taxon>
        <taxon>Spermatophyta</taxon>
        <taxon>Magnoliopsida</taxon>
        <taxon>Liliopsida</taxon>
        <taxon>Poales</taxon>
        <taxon>Poaceae</taxon>
        <taxon>BOP clade</taxon>
        <taxon>Oryzoideae</taxon>
        <taxon>Oryzeae</taxon>
        <taxon>Zizaniinae</taxon>
        <taxon>Zizania</taxon>
    </lineage>
</organism>
<accession>A0A8J6BWT5</accession>
<keyword evidence="2" id="KW-0812">Transmembrane</keyword>
<reference evidence="3" key="1">
    <citation type="journal article" date="2021" name="bioRxiv">
        <title>Whole Genome Assembly and Annotation of Northern Wild Rice, Zizania palustris L., Supports a Whole Genome Duplication in the Zizania Genus.</title>
        <authorList>
            <person name="Haas M."/>
            <person name="Kono T."/>
            <person name="Macchietto M."/>
            <person name="Millas R."/>
            <person name="McGilp L."/>
            <person name="Shao M."/>
            <person name="Duquette J."/>
            <person name="Hirsch C.N."/>
            <person name="Kimball J."/>
        </authorList>
    </citation>
    <scope>NUCLEOTIDE SEQUENCE</scope>
    <source>
        <tissue evidence="3">Fresh leaf tissue</tissue>
    </source>
</reference>
<dbReference type="PANTHER" id="PTHR47673">
    <property type="entry name" value="ARM REPEAT SUPERFAMILY PROTEIN"/>
    <property type="match status" value="1"/>
</dbReference>
<feature type="transmembrane region" description="Helical" evidence="2">
    <location>
        <begin position="29"/>
        <end position="49"/>
    </location>
</feature>
<dbReference type="OrthoDB" id="2017266at2759"/>
<evidence type="ECO:0000313" key="3">
    <source>
        <dbReference type="EMBL" id="KAG8097739.1"/>
    </source>
</evidence>
<evidence type="ECO:0000256" key="1">
    <source>
        <dbReference type="SAM" id="MobiDB-lite"/>
    </source>
</evidence>
<dbReference type="Proteomes" id="UP000729402">
    <property type="component" value="Unassembled WGS sequence"/>
</dbReference>
<proteinExistence type="predicted"/>
<protein>
    <submittedName>
        <fullName evidence="3">Uncharacterized protein</fullName>
    </submittedName>
</protein>